<dbReference type="EMBL" id="OMOD01000170">
    <property type="protein sequence ID" value="SPF47318.1"/>
    <property type="molecule type" value="Genomic_DNA"/>
</dbReference>
<evidence type="ECO:0000259" key="1">
    <source>
        <dbReference type="SMART" id="SM00849"/>
    </source>
</evidence>
<dbReference type="Proteomes" id="UP000238701">
    <property type="component" value="Unassembled WGS sequence"/>
</dbReference>
<dbReference type="InterPro" id="IPR036866">
    <property type="entry name" value="RibonucZ/Hydroxyglut_hydro"/>
</dbReference>
<evidence type="ECO:0000313" key="3">
    <source>
        <dbReference type="Proteomes" id="UP000238701"/>
    </source>
</evidence>
<dbReference type="SUPFAM" id="SSF56281">
    <property type="entry name" value="Metallo-hydrolase/oxidoreductase"/>
    <property type="match status" value="1"/>
</dbReference>
<sequence length="267" mass="29506">MGVSVSMLASGSRGNCAMVASECTRILVDAGISCRDTYKRMKSLGDDPHSLSAILITHEHSDHVYGLATLAKKLRIPVFMTGATHQAWARAMRDQKGEKPQLEKFERFESGHRFQVGDIEVKPFTIPHDAADPVGFTFRAEGIKVGFVTDLGYVPASVRDHLRGCDLLVMESNHDLEMLRVGPYPWAVKQRVMSRVGHLSNEALADFLINDYDNSATFVVLAHLSEQNNHPEIARREAEKALAARGGLFNNRVLLAAQSESLAPIRL</sequence>
<evidence type="ECO:0000313" key="2">
    <source>
        <dbReference type="EMBL" id="SPF47318.1"/>
    </source>
</evidence>
<protein>
    <submittedName>
        <fullName evidence="2">Beta-lactamase-like protein</fullName>
    </submittedName>
</protein>
<organism evidence="2 3">
    <name type="scientific">Candidatus Sulfotelmatobacter kueseliae</name>
    <dbReference type="NCBI Taxonomy" id="2042962"/>
    <lineage>
        <taxon>Bacteria</taxon>
        <taxon>Pseudomonadati</taxon>
        <taxon>Acidobacteriota</taxon>
        <taxon>Terriglobia</taxon>
        <taxon>Terriglobales</taxon>
        <taxon>Candidatus Korobacteraceae</taxon>
        <taxon>Candidatus Sulfotelmatobacter</taxon>
    </lineage>
</organism>
<feature type="domain" description="Metallo-beta-lactamase" evidence="1">
    <location>
        <begin position="13"/>
        <end position="191"/>
    </location>
</feature>
<dbReference type="InterPro" id="IPR052533">
    <property type="entry name" value="WalJ/YycJ-like"/>
</dbReference>
<dbReference type="PANTHER" id="PTHR47619:SF1">
    <property type="entry name" value="EXODEOXYRIBONUCLEASE WALJ"/>
    <property type="match status" value="1"/>
</dbReference>
<dbReference type="SMART" id="SM00849">
    <property type="entry name" value="Lactamase_B"/>
    <property type="match status" value="1"/>
</dbReference>
<accession>A0A2U3L624</accession>
<dbReference type="OrthoDB" id="9781189at2"/>
<dbReference type="AlphaFoldDB" id="A0A2U3L624"/>
<reference evidence="3" key="1">
    <citation type="submission" date="2018-02" db="EMBL/GenBank/DDBJ databases">
        <authorList>
            <person name="Hausmann B."/>
        </authorList>
    </citation>
    <scope>NUCLEOTIDE SEQUENCE [LARGE SCALE GENOMIC DNA]</scope>
    <source>
        <strain evidence="3">Peat soil MAG SbA1</strain>
    </source>
</reference>
<dbReference type="Gene3D" id="3.60.15.10">
    <property type="entry name" value="Ribonuclease Z/Hydroxyacylglutathione hydrolase-like"/>
    <property type="match status" value="1"/>
</dbReference>
<dbReference type="Pfam" id="PF12706">
    <property type="entry name" value="Lactamase_B_2"/>
    <property type="match status" value="1"/>
</dbReference>
<dbReference type="InterPro" id="IPR001279">
    <property type="entry name" value="Metallo-B-lactamas"/>
</dbReference>
<gene>
    <name evidence="2" type="ORF">SBA1_730028</name>
</gene>
<proteinExistence type="predicted"/>
<name>A0A2U3L624_9BACT</name>
<dbReference type="PANTHER" id="PTHR47619">
    <property type="entry name" value="METALLO-HYDROLASE YYCJ-RELATED"/>
    <property type="match status" value="1"/>
</dbReference>